<dbReference type="AlphaFoldDB" id="A0A4V2SX05"/>
<comment type="caution">
    <text evidence="2">The sequence shown here is derived from an EMBL/GenBank/DDBJ whole genome shotgun (WGS) entry which is preliminary data.</text>
</comment>
<name>A0A4V2SX05_9FIRM</name>
<evidence type="ECO:0000313" key="3">
    <source>
        <dbReference type="Proteomes" id="UP000294813"/>
    </source>
</evidence>
<protein>
    <submittedName>
        <fullName evidence="2">Uncharacterized protein</fullName>
    </submittedName>
</protein>
<keyword evidence="1" id="KW-0812">Transmembrane</keyword>
<keyword evidence="1" id="KW-1133">Transmembrane helix</keyword>
<sequence length="46" mass="5466">MDNETMETKSNPVRGTSFEFLGIGWWVWHIFAIAVTFYLGHLFYPR</sequence>
<reference evidence="2 3" key="1">
    <citation type="submission" date="2019-03" db="EMBL/GenBank/DDBJ databases">
        <title>Genomic Encyclopedia of Type Strains, Phase IV (KMG-IV): sequencing the most valuable type-strain genomes for metagenomic binning, comparative biology and taxonomic classification.</title>
        <authorList>
            <person name="Goeker M."/>
        </authorList>
    </citation>
    <scope>NUCLEOTIDE SEQUENCE [LARGE SCALE GENOMIC DNA]</scope>
    <source>
        <strain evidence="2 3">DSM 11170</strain>
    </source>
</reference>
<evidence type="ECO:0000256" key="1">
    <source>
        <dbReference type="SAM" id="Phobius"/>
    </source>
</evidence>
<feature type="transmembrane region" description="Helical" evidence="1">
    <location>
        <begin position="20"/>
        <end position="44"/>
    </location>
</feature>
<gene>
    <name evidence="2" type="ORF">EDD73_11045</name>
</gene>
<organism evidence="2 3">
    <name type="scientific">Heliophilum fasciatum</name>
    <dbReference type="NCBI Taxonomy" id="35700"/>
    <lineage>
        <taxon>Bacteria</taxon>
        <taxon>Bacillati</taxon>
        <taxon>Bacillota</taxon>
        <taxon>Clostridia</taxon>
        <taxon>Eubacteriales</taxon>
        <taxon>Heliobacteriaceae</taxon>
        <taxon>Heliophilum</taxon>
    </lineage>
</organism>
<keyword evidence="3" id="KW-1185">Reference proteome</keyword>
<evidence type="ECO:0000313" key="2">
    <source>
        <dbReference type="EMBL" id="TCP64346.1"/>
    </source>
</evidence>
<keyword evidence="1" id="KW-0472">Membrane</keyword>
<dbReference type="EMBL" id="SLXT01000010">
    <property type="protein sequence ID" value="TCP64346.1"/>
    <property type="molecule type" value="Genomic_DNA"/>
</dbReference>
<dbReference type="Proteomes" id="UP000294813">
    <property type="component" value="Unassembled WGS sequence"/>
</dbReference>
<dbReference type="RefSeq" id="WP_165876362.1">
    <property type="nucleotide sequence ID" value="NZ_JAOQNU010000010.1"/>
</dbReference>
<proteinExistence type="predicted"/>
<accession>A0A4V2SX05</accession>